<dbReference type="HOGENOM" id="CLU_117442_0_0_10"/>
<accession>K9EEA8</accession>
<evidence type="ECO:0000313" key="3">
    <source>
        <dbReference type="EMBL" id="EKU87425.1"/>
    </source>
</evidence>
<comment type="caution">
    <text evidence="3">The sequence shown here is derived from an EMBL/GenBank/DDBJ whole genome shotgun (WGS) entry which is preliminary data.</text>
</comment>
<feature type="domain" description="Putative beta-lactamase-inhibitor-like PepSY-like" evidence="2">
    <location>
        <begin position="50"/>
        <end position="141"/>
    </location>
</feature>
<dbReference type="OrthoDB" id="1050111at2"/>
<dbReference type="Proteomes" id="UP000009872">
    <property type="component" value="Unassembled WGS sequence"/>
</dbReference>
<dbReference type="eggNOG" id="ENOG5030PDX">
    <property type="taxonomic scope" value="Bacteria"/>
</dbReference>
<dbReference type="Pfam" id="PF11396">
    <property type="entry name" value="PepSY_like"/>
    <property type="match status" value="1"/>
</dbReference>
<protein>
    <recommendedName>
        <fullName evidence="2">Putative beta-lactamase-inhibitor-like PepSY-like domain-containing protein</fullName>
    </recommendedName>
</protein>
<gene>
    <name evidence="3" type="ORF">HMPREF9447_05308</name>
</gene>
<feature type="chain" id="PRO_5003927116" description="Putative beta-lactamase-inhibitor-like PepSY-like domain-containing protein" evidence="1">
    <location>
        <begin position="22"/>
        <end position="162"/>
    </location>
</feature>
<keyword evidence="1" id="KW-0732">Signal</keyword>
<feature type="signal peptide" evidence="1">
    <location>
        <begin position="1"/>
        <end position="21"/>
    </location>
</feature>
<dbReference type="PATRIC" id="fig|742727.4.peg.5426"/>
<organism evidence="3 4">
    <name type="scientific">Bacteroides oleiciplenus YIT 12058</name>
    <dbReference type="NCBI Taxonomy" id="742727"/>
    <lineage>
        <taxon>Bacteria</taxon>
        <taxon>Pseudomonadati</taxon>
        <taxon>Bacteroidota</taxon>
        <taxon>Bacteroidia</taxon>
        <taxon>Bacteroidales</taxon>
        <taxon>Bacteroidaceae</taxon>
        <taxon>Bacteroides</taxon>
    </lineage>
</organism>
<dbReference type="RefSeq" id="WP_009132670.1">
    <property type="nucleotide sequence ID" value="NZ_JH992947.1"/>
</dbReference>
<dbReference type="InterPro" id="IPR021533">
    <property type="entry name" value="PepSY-like"/>
</dbReference>
<dbReference type="STRING" id="742727.HMPREF9447_05308"/>
<evidence type="ECO:0000256" key="1">
    <source>
        <dbReference type="SAM" id="SignalP"/>
    </source>
</evidence>
<name>K9EEA8_9BACE</name>
<evidence type="ECO:0000313" key="4">
    <source>
        <dbReference type="Proteomes" id="UP000009872"/>
    </source>
</evidence>
<proteinExistence type="predicted"/>
<evidence type="ECO:0000259" key="2">
    <source>
        <dbReference type="Pfam" id="PF11396"/>
    </source>
</evidence>
<reference evidence="3 4" key="1">
    <citation type="submission" date="2012-09" db="EMBL/GenBank/DDBJ databases">
        <title>The Genome Sequence of Bacteroides oleiciplenus YIT 12058.</title>
        <authorList>
            <consortium name="The Broad Institute Genome Sequencing Platform"/>
            <person name="Earl A."/>
            <person name="Ward D."/>
            <person name="Feldgarden M."/>
            <person name="Gevers D."/>
            <person name="Morotomi M."/>
            <person name="Walker B."/>
            <person name="Young S.K."/>
            <person name="Zeng Q."/>
            <person name="Gargeya S."/>
            <person name="Fitzgerald M."/>
            <person name="Haas B."/>
            <person name="Abouelleil A."/>
            <person name="Alvarado L."/>
            <person name="Arachchi H.M."/>
            <person name="Berlin A.M."/>
            <person name="Chapman S.B."/>
            <person name="Goldberg J."/>
            <person name="Griggs A."/>
            <person name="Gujja S."/>
            <person name="Hansen M."/>
            <person name="Howarth C."/>
            <person name="Imamovic A."/>
            <person name="Larimer J."/>
            <person name="McCowen C."/>
            <person name="Montmayeur A."/>
            <person name="Murphy C."/>
            <person name="Neiman D."/>
            <person name="Pearson M."/>
            <person name="Priest M."/>
            <person name="Roberts A."/>
            <person name="Saif S."/>
            <person name="Shea T."/>
            <person name="Sisk P."/>
            <person name="Sykes S."/>
            <person name="Wortman J."/>
            <person name="Nusbaum C."/>
            <person name="Birren B."/>
        </authorList>
    </citation>
    <scope>NUCLEOTIDE SEQUENCE [LARGE SCALE GENOMIC DNA]</scope>
    <source>
        <strain evidence="3 4">YIT 12058</strain>
    </source>
</reference>
<dbReference type="Gene3D" id="3.10.450.360">
    <property type="match status" value="1"/>
</dbReference>
<dbReference type="EMBL" id="ADLF01000025">
    <property type="protein sequence ID" value="EKU87425.1"/>
    <property type="molecule type" value="Genomic_DNA"/>
</dbReference>
<sequence length="162" mass="18420">MNKLKFSFLLLMFLASVPVFADYAPVNVQEALKKMYPEAKDVAWTRDETYYVADFMLNGFDTKVWFNANASWAMKQTDWETMDEVPPAVYNAFAASQYSDGMVQDVTLVQFPQKQSVISVIVGMANTQTRYQLLFTPDGGLEDERNATYFNNLLGAEVFLNS</sequence>
<keyword evidence="4" id="KW-1185">Reference proteome</keyword>
<dbReference type="AlphaFoldDB" id="K9EEA8"/>
<dbReference type="SUPFAM" id="SSF160574">
    <property type="entry name" value="BT0923-like"/>
    <property type="match status" value="1"/>
</dbReference>